<feature type="transmembrane region" description="Helical" evidence="7">
    <location>
        <begin position="107"/>
        <end position="130"/>
    </location>
</feature>
<keyword evidence="3" id="KW-1003">Cell membrane</keyword>
<dbReference type="InterPro" id="IPR050809">
    <property type="entry name" value="UgpAE/MalFG_permease"/>
</dbReference>
<evidence type="ECO:0000256" key="2">
    <source>
        <dbReference type="ARBA" id="ARBA00022448"/>
    </source>
</evidence>
<dbReference type="EMBL" id="JAAFYZ010000163">
    <property type="protein sequence ID" value="MBS2551950.1"/>
    <property type="molecule type" value="Genomic_DNA"/>
</dbReference>
<protein>
    <submittedName>
        <fullName evidence="10">Sugar ABC transporter permease</fullName>
    </submittedName>
</protein>
<keyword evidence="11" id="KW-1185">Reference proteome</keyword>
<sequence>MEHGEPAEPAAPAEPAEPAAPASPAKPARRGRGGPRSKTMIGLYLAAPYVVYLIIVYAVPIIQGFRISVLDYVYAAPGASVPQPFVGLKNYREALSDPLLRRSFLNILEFLAINVPLTVILGMTLAAVLAKLSRMKTFFRSAFFVPYVTASIAVIGVWYFLFSQGGLMDHVLGSWAPNPSWLVNSKLAMVVIALEVTWKQLGFYVLLYLAGVLLIPDSLYEAASIDGAGPVRQFRAITMPALRNITILVTTLALIVGANLFAEPYLLTGGGGPNGATMSPALLIYQKGVEQGEPGVGAAIGILLTLFILLVAGAGAGARRLVQAREAA</sequence>
<evidence type="ECO:0000256" key="1">
    <source>
        <dbReference type="ARBA" id="ARBA00004651"/>
    </source>
</evidence>
<keyword evidence="2 7" id="KW-0813">Transport</keyword>
<evidence type="ECO:0000256" key="5">
    <source>
        <dbReference type="ARBA" id="ARBA00022989"/>
    </source>
</evidence>
<dbReference type="Pfam" id="PF00528">
    <property type="entry name" value="BPD_transp_1"/>
    <property type="match status" value="1"/>
</dbReference>
<dbReference type="InterPro" id="IPR035906">
    <property type="entry name" value="MetI-like_sf"/>
</dbReference>
<feature type="region of interest" description="Disordered" evidence="8">
    <location>
        <begin position="1"/>
        <end position="35"/>
    </location>
</feature>
<keyword evidence="6 7" id="KW-0472">Membrane</keyword>
<accession>A0ABS5L126</accession>
<evidence type="ECO:0000256" key="7">
    <source>
        <dbReference type="RuleBase" id="RU363032"/>
    </source>
</evidence>
<comment type="subcellular location">
    <subcellularLocation>
        <location evidence="1 7">Cell membrane</location>
        <topology evidence="1 7">Multi-pass membrane protein</topology>
    </subcellularLocation>
</comment>
<evidence type="ECO:0000313" key="11">
    <source>
        <dbReference type="Proteomes" id="UP000730482"/>
    </source>
</evidence>
<dbReference type="SUPFAM" id="SSF161098">
    <property type="entry name" value="MetI-like"/>
    <property type="match status" value="1"/>
</dbReference>
<feature type="domain" description="ABC transmembrane type-1" evidence="9">
    <location>
        <begin position="104"/>
        <end position="315"/>
    </location>
</feature>
<evidence type="ECO:0000256" key="4">
    <source>
        <dbReference type="ARBA" id="ARBA00022692"/>
    </source>
</evidence>
<feature type="transmembrane region" description="Helical" evidence="7">
    <location>
        <begin position="296"/>
        <end position="318"/>
    </location>
</feature>
<keyword evidence="4 7" id="KW-0812">Transmembrane</keyword>
<evidence type="ECO:0000259" key="9">
    <source>
        <dbReference type="PROSITE" id="PS50928"/>
    </source>
</evidence>
<dbReference type="PROSITE" id="PS50928">
    <property type="entry name" value="ABC_TM1"/>
    <property type="match status" value="1"/>
</dbReference>
<evidence type="ECO:0000256" key="6">
    <source>
        <dbReference type="ARBA" id="ARBA00023136"/>
    </source>
</evidence>
<feature type="transmembrane region" description="Helical" evidence="7">
    <location>
        <begin position="241"/>
        <end position="262"/>
    </location>
</feature>
<proteinExistence type="inferred from homology"/>
<feature type="compositionally biased region" description="Low complexity" evidence="8">
    <location>
        <begin position="7"/>
        <end position="26"/>
    </location>
</feature>
<dbReference type="InterPro" id="IPR000515">
    <property type="entry name" value="MetI-like"/>
</dbReference>
<dbReference type="CDD" id="cd06261">
    <property type="entry name" value="TM_PBP2"/>
    <property type="match status" value="1"/>
</dbReference>
<name>A0ABS5L126_9ACTN</name>
<gene>
    <name evidence="10" type="ORF">KGQ19_34310</name>
</gene>
<comment type="caution">
    <text evidence="10">The sequence shown here is derived from an EMBL/GenBank/DDBJ whole genome shotgun (WGS) entry which is preliminary data.</text>
</comment>
<feature type="transmembrane region" description="Helical" evidence="7">
    <location>
        <begin position="201"/>
        <end position="220"/>
    </location>
</feature>
<dbReference type="Proteomes" id="UP000730482">
    <property type="component" value="Unassembled WGS sequence"/>
</dbReference>
<comment type="similarity">
    <text evidence="7">Belongs to the binding-protein-dependent transport system permease family.</text>
</comment>
<evidence type="ECO:0000256" key="3">
    <source>
        <dbReference type="ARBA" id="ARBA00022475"/>
    </source>
</evidence>
<dbReference type="PANTHER" id="PTHR43227">
    <property type="entry name" value="BLL4140 PROTEIN"/>
    <property type="match status" value="1"/>
</dbReference>
<reference evidence="10 11" key="1">
    <citation type="submission" date="2020-02" db="EMBL/GenBank/DDBJ databases">
        <title>Acidophilic actinobacteria isolated from forest soil.</title>
        <authorList>
            <person name="Golinska P."/>
        </authorList>
    </citation>
    <scope>NUCLEOTIDE SEQUENCE [LARGE SCALE GENOMIC DNA]</scope>
    <source>
        <strain evidence="10 11">NL8</strain>
    </source>
</reference>
<evidence type="ECO:0000313" key="10">
    <source>
        <dbReference type="EMBL" id="MBS2551950.1"/>
    </source>
</evidence>
<keyword evidence="5 7" id="KW-1133">Transmembrane helix</keyword>
<dbReference type="Gene3D" id="1.10.3720.10">
    <property type="entry name" value="MetI-like"/>
    <property type="match status" value="1"/>
</dbReference>
<evidence type="ECO:0000256" key="8">
    <source>
        <dbReference type="SAM" id="MobiDB-lite"/>
    </source>
</evidence>
<dbReference type="PANTHER" id="PTHR43227:SF11">
    <property type="entry name" value="BLL4140 PROTEIN"/>
    <property type="match status" value="1"/>
</dbReference>
<feature type="transmembrane region" description="Helical" evidence="7">
    <location>
        <begin position="142"/>
        <end position="162"/>
    </location>
</feature>
<organism evidence="10 11">
    <name type="scientific">Catenulispora pinistramenti</name>
    <dbReference type="NCBI Taxonomy" id="2705254"/>
    <lineage>
        <taxon>Bacteria</taxon>
        <taxon>Bacillati</taxon>
        <taxon>Actinomycetota</taxon>
        <taxon>Actinomycetes</taxon>
        <taxon>Catenulisporales</taxon>
        <taxon>Catenulisporaceae</taxon>
        <taxon>Catenulispora</taxon>
    </lineage>
</organism>
<feature type="transmembrane region" description="Helical" evidence="7">
    <location>
        <begin position="41"/>
        <end position="62"/>
    </location>
</feature>